<dbReference type="AlphaFoldDB" id="A0A7X3LHA0"/>
<organism evidence="1 2">
    <name type="scientific">Paenibacillus dendrobii</name>
    <dbReference type="NCBI Taxonomy" id="2691084"/>
    <lineage>
        <taxon>Bacteria</taxon>
        <taxon>Bacillati</taxon>
        <taxon>Bacillota</taxon>
        <taxon>Bacilli</taxon>
        <taxon>Bacillales</taxon>
        <taxon>Paenibacillaceae</taxon>
        <taxon>Paenibacillus</taxon>
    </lineage>
</organism>
<dbReference type="Proteomes" id="UP000460318">
    <property type="component" value="Unassembled WGS sequence"/>
</dbReference>
<evidence type="ECO:0000313" key="1">
    <source>
        <dbReference type="EMBL" id="MWV44932.1"/>
    </source>
</evidence>
<sequence length="133" mass="15543">MTVAEMYAEAKEIYVANENEFYFIGLRFENKERAIGEECEYSRHNADREDEREFPKYGTEEYEEMELLNGTSAWDMSISQTYEYSSFAAEKARDQIFGTDHCYIIASKRLGRHDDPDHGEIVIKDALVIAQLF</sequence>
<protein>
    <submittedName>
        <fullName evidence="1">Uncharacterized protein</fullName>
    </submittedName>
</protein>
<reference evidence="1 2" key="1">
    <citation type="submission" date="2019-12" db="EMBL/GenBank/DDBJ databases">
        <title>Paenibacillus sp. nov., an endophytic bacterium isolated from the stem of Dendrobium.</title>
        <authorList>
            <person name="Zhao R."/>
        </authorList>
    </citation>
    <scope>NUCLEOTIDE SEQUENCE [LARGE SCALE GENOMIC DNA]</scope>
    <source>
        <strain evidence="1 2">HJL G12</strain>
    </source>
</reference>
<accession>A0A7X3LHA0</accession>
<keyword evidence="2" id="KW-1185">Reference proteome</keyword>
<dbReference type="RefSeq" id="WP_160498538.1">
    <property type="nucleotide sequence ID" value="NZ_WUBI01000002.1"/>
</dbReference>
<proteinExistence type="predicted"/>
<name>A0A7X3LHA0_9BACL</name>
<evidence type="ECO:0000313" key="2">
    <source>
        <dbReference type="Proteomes" id="UP000460318"/>
    </source>
</evidence>
<gene>
    <name evidence="1" type="ORF">GRF59_15020</name>
</gene>
<comment type="caution">
    <text evidence="1">The sequence shown here is derived from an EMBL/GenBank/DDBJ whole genome shotgun (WGS) entry which is preliminary data.</text>
</comment>
<dbReference type="EMBL" id="WUBI01000002">
    <property type="protein sequence ID" value="MWV44932.1"/>
    <property type="molecule type" value="Genomic_DNA"/>
</dbReference>